<name>A0A8S1RND2_9CILI</name>
<organism evidence="2 3">
    <name type="scientific">Paramecium sonneborni</name>
    <dbReference type="NCBI Taxonomy" id="65129"/>
    <lineage>
        <taxon>Eukaryota</taxon>
        <taxon>Sar</taxon>
        <taxon>Alveolata</taxon>
        <taxon>Ciliophora</taxon>
        <taxon>Intramacronucleata</taxon>
        <taxon>Oligohymenophorea</taxon>
        <taxon>Peniculida</taxon>
        <taxon>Parameciidae</taxon>
        <taxon>Paramecium</taxon>
    </lineage>
</organism>
<feature type="transmembrane region" description="Helical" evidence="1">
    <location>
        <begin position="380"/>
        <end position="399"/>
    </location>
</feature>
<gene>
    <name evidence="2" type="ORF">PSON_ATCC_30995.1.T2670019</name>
</gene>
<reference evidence="2" key="1">
    <citation type="submission" date="2021-01" db="EMBL/GenBank/DDBJ databases">
        <authorList>
            <consortium name="Genoscope - CEA"/>
            <person name="William W."/>
        </authorList>
    </citation>
    <scope>NUCLEOTIDE SEQUENCE</scope>
</reference>
<dbReference type="AlphaFoldDB" id="A0A8S1RND2"/>
<proteinExistence type="predicted"/>
<feature type="transmembrane region" description="Helical" evidence="1">
    <location>
        <begin position="436"/>
        <end position="453"/>
    </location>
</feature>
<evidence type="ECO:0000313" key="3">
    <source>
        <dbReference type="Proteomes" id="UP000692954"/>
    </source>
</evidence>
<evidence type="ECO:0008006" key="4">
    <source>
        <dbReference type="Google" id="ProtNLM"/>
    </source>
</evidence>
<keyword evidence="1" id="KW-0812">Transmembrane</keyword>
<keyword evidence="3" id="KW-1185">Reference proteome</keyword>
<keyword evidence="1" id="KW-0472">Membrane</keyword>
<evidence type="ECO:0000256" key="1">
    <source>
        <dbReference type="SAM" id="Phobius"/>
    </source>
</evidence>
<comment type="caution">
    <text evidence="2">The sequence shown here is derived from an EMBL/GenBank/DDBJ whole genome shotgun (WGS) entry which is preliminary data.</text>
</comment>
<sequence length="454" mass="54666">MEQNLIQKIVFNHKENEYQINKQSLAINGNLNFLHQQQEKIVRHTNRKLRIAFNLKEDCKAHIKMNKFLRDYTNKSQNTWRSIKNMYKTQSHYKSIDWTFCWMDTKIRTKNTSFEFRQIRITLGFIYNLENYRRLLTQQRQILGWLKIQLQYFSYKISLNDSKLLKQLKCHTQHIFSSNKIILKWLNSIQYIVRISSILDLNHNLNFLQQLYQTIIFVLFYQLTEQIYYQVYNQHIEKLLFISYSKYQAQMTSIGNLIITLEVVKLKDQLEKKAQCQLQQIIIIQEFNWFNQIMFFWNSFKKEKFKNNEDLNIYKLTIQKKNHQTILVQWTSGNPLTLLFQNSHKLTLSDCVTNWDHCDNNSLLKFNTLNNNKCQIQCQIIAFSILLKIVLTFANLVYFKQQNALSNNINQELKVCLLESTHKYNQQDKQFNGGSLLFRIFEQIIILIARVIIK</sequence>
<accession>A0A8S1RND2</accession>
<protein>
    <recommendedName>
        <fullName evidence="4">Transmembrane protein</fullName>
    </recommendedName>
</protein>
<dbReference type="EMBL" id="CAJJDN010000267">
    <property type="protein sequence ID" value="CAD8130171.1"/>
    <property type="molecule type" value="Genomic_DNA"/>
</dbReference>
<dbReference type="Proteomes" id="UP000692954">
    <property type="component" value="Unassembled WGS sequence"/>
</dbReference>
<keyword evidence="1" id="KW-1133">Transmembrane helix</keyword>
<evidence type="ECO:0000313" key="2">
    <source>
        <dbReference type="EMBL" id="CAD8130171.1"/>
    </source>
</evidence>